<evidence type="ECO:0000313" key="2">
    <source>
        <dbReference type="Proteomes" id="UP000627521"/>
    </source>
</evidence>
<sequence length="349" mass="39861">MQTITKHLVYLIILFTVSQISAQVKDTIPKIETLKQNIITQERDALKVEIDAINDRLEADDITFDEAEHLKKEVAEKRALNIENRVAIAVNRLEFLKRNKQLQDDEDNVNVFSIKIGASDKELIGVTANRTPPKQDIRTSNQLLFAMGFNNAIIDGVSLSDSPYKLGGSGFVELGWLWKTRVFKESNFLRLKYGLSVQWNKLDIKNDMYFVQDANQTTLQPFEGDLKRAKFRTTSLVIPVHFEFGPWDKKVYDDGRVRYNTYNKFKIGVGGYFGVNGKAVQKLNYKADGERVEETIRRGFNTNTFTYGVSAYIGYGDLSLYAKYDLAPIFKNQLVDQNNISLGVRLDLD</sequence>
<dbReference type="EMBL" id="JACXXH010000002">
    <property type="protein sequence ID" value="MBD3862645.1"/>
    <property type="molecule type" value="Genomic_DNA"/>
</dbReference>
<proteinExistence type="predicted"/>
<accession>A0ABR8LS23</accession>
<comment type="caution">
    <text evidence="1">The sequence shown here is derived from an EMBL/GenBank/DDBJ whole genome shotgun (WGS) entry which is preliminary data.</text>
</comment>
<name>A0ABR8LS23_9FLAO</name>
<dbReference type="Proteomes" id="UP000627521">
    <property type="component" value="Unassembled WGS sequence"/>
</dbReference>
<keyword evidence="2" id="KW-1185">Reference proteome</keyword>
<protein>
    <recommendedName>
        <fullName evidence="3">Outer membrane protein beta-barrel domain-containing protein</fullName>
    </recommendedName>
</protein>
<reference evidence="1 2" key="1">
    <citation type="submission" date="2020-09" db="EMBL/GenBank/DDBJ databases">
        <title>Bacillus nautilus sp. nov., Chryseoglobus crepusculi sp. nov, and Psychrobacter noctis sp. nov., isolated from deep-sea sponges from the equatorial Atlantic.</title>
        <authorList>
            <person name="Stennett H.L."/>
            <person name="Williams S.E."/>
        </authorList>
    </citation>
    <scope>NUCLEOTIDE SEQUENCE [LARGE SCALE GENOMIC DNA]</scope>
    <source>
        <strain evidence="1 2">28M-24</strain>
    </source>
</reference>
<evidence type="ECO:0008006" key="3">
    <source>
        <dbReference type="Google" id="ProtNLM"/>
    </source>
</evidence>
<evidence type="ECO:0000313" key="1">
    <source>
        <dbReference type="EMBL" id="MBD3862645.1"/>
    </source>
</evidence>
<organism evidence="1 2">
    <name type="scientific">Olleya marilimosa</name>
    <dbReference type="NCBI Taxonomy" id="272164"/>
    <lineage>
        <taxon>Bacteria</taxon>
        <taxon>Pseudomonadati</taxon>
        <taxon>Bacteroidota</taxon>
        <taxon>Flavobacteriia</taxon>
        <taxon>Flavobacteriales</taxon>
        <taxon>Flavobacteriaceae</taxon>
    </lineage>
</organism>
<dbReference type="RefSeq" id="WP_191101014.1">
    <property type="nucleotide sequence ID" value="NZ_JACXXH010000002.1"/>
</dbReference>
<gene>
    <name evidence="1" type="ORF">IEG06_04220</name>
</gene>